<gene>
    <name evidence="1" type="ORF">BJ138DRAFT_1176718</name>
</gene>
<comment type="caution">
    <text evidence="1">The sequence shown here is derived from an EMBL/GenBank/DDBJ whole genome shotgun (WGS) entry which is preliminary data.</text>
</comment>
<accession>A0ACB8AQH5</accession>
<reference evidence="1" key="1">
    <citation type="journal article" date="2021" name="New Phytol.">
        <title>Evolutionary innovations through gain and loss of genes in the ectomycorrhizal Boletales.</title>
        <authorList>
            <person name="Wu G."/>
            <person name="Miyauchi S."/>
            <person name="Morin E."/>
            <person name="Kuo A."/>
            <person name="Drula E."/>
            <person name="Varga T."/>
            <person name="Kohler A."/>
            <person name="Feng B."/>
            <person name="Cao Y."/>
            <person name="Lipzen A."/>
            <person name="Daum C."/>
            <person name="Hundley H."/>
            <person name="Pangilinan J."/>
            <person name="Johnson J."/>
            <person name="Barry K."/>
            <person name="LaButti K."/>
            <person name="Ng V."/>
            <person name="Ahrendt S."/>
            <person name="Min B."/>
            <person name="Choi I.G."/>
            <person name="Park H."/>
            <person name="Plett J.M."/>
            <person name="Magnuson J."/>
            <person name="Spatafora J.W."/>
            <person name="Nagy L.G."/>
            <person name="Henrissat B."/>
            <person name="Grigoriev I.V."/>
            <person name="Yang Z.L."/>
            <person name="Xu J."/>
            <person name="Martin F.M."/>
        </authorList>
    </citation>
    <scope>NUCLEOTIDE SEQUENCE</scope>
    <source>
        <strain evidence="1">ATCC 28755</strain>
    </source>
</reference>
<protein>
    <submittedName>
        <fullName evidence="1">HSP20-like chaperone</fullName>
    </submittedName>
</protein>
<sequence length="149" mass="16983">MSITHWYYDPSAEFERLFDDALSSRFRTGNILTEIDREKTFKPKMDLKENDDGKSVTAFFDLPGLKKEDATIDVNNDRLIVSGEVNTSSERDEEGYAVRERSCGKFSRTLQLPQNTKAEDVKAKIENGVLTVTFPKVKAQQEAQRVTIN</sequence>
<keyword evidence="2" id="KW-1185">Reference proteome</keyword>
<name>A0ACB8AQH5_9AGAM</name>
<evidence type="ECO:0000313" key="1">
    <source>
        <dbReference type="EMBL" id="KAH7915184.1"/>
    </source>
</evidence>
<evidence type="ECO:0000313" key="2">
    <source>
        <dbReference type="Proteomes" id="UP000790377"/>
    </source>
</evidence>
<organism evidence="1 2">
    <name type="scientific">Hygrophoropsis aurantiaca</name>
    <dbReference type="NCBI Taxonomy" id="72124"/>
    <lineage>
        <taxon>Eukaryota</taxon>
        <taxon>Fungi</taxon>
        <taxon>Dikarya</taxon>
        <taxon>Basidiomycota</taxon>
        <taxon>Agaricomycotina</taxon>
        <taxon>Agaricomycetes</taxon>
        <taxon>Agaricomycetidae</taxon>
        <taxon>Boletales</taxon>
        <taxon>Coniophorineae</taxon>
        <taxon>Hygrophoropsidaceae</taxon>
        <taxon>Hygrophoropsis</taxon>
    </lineage>
</organism>
<proteinExistence type="predicted"/>
<dbReference type="EMBL" id="MU267603">
    <property type="protein sequence ID" value="KAH7915184.1"/>
    <property type="molecule type" value="Genomic_DNA"/>
</dbReference>
<dbReference type="Proteomes" id="UP000790377">
    <property type="component" value="Unassembled WGS sequence"/>
</dbReference>